<dbReference type="PANTHER" id="PTHR21310:SF39">
    <property type="entry name" value="AMINOGLYCOSIDE PHOSPHOTRANSFERASE DOMAIN-CONTAINING PROTEIN"/>
    <property type="match status" value="1"/>
</dbReference>
<gene>
    <name evidence="2" type="ORF">HIM_06173</name>
</gene>
<dbReference type="InterPro" id="IPR011009">
    <property type="entry name" value="Kinase-like_dom_sf"/>
</dbReference>
<proteinExistence type="predicted"/>
<feature type="domain" description="Aminoglycoside phosphotransferase" evidence="1">
    <location>
        <begin position="149"/>
        <end position="189"/>
    </location>
</feature>
<protein>
    <recommendedName>
        <fullName evidence="1">Aminoglycoside phosphotransferase domain-containing protein</fullName>
    </recommendedName>
</protein>
<dbReference type="EMBL" id="KQ030526">
    <property type="protein sequence ID" value="KJZ74363.1"/>
    <property type="molecule type" value="Genomic_DNA"/>
</dbReference>
<reference evidence="2 3" key="1">
    <citation type="journal article" date="2014" name="Genome Biol. Evol.">
        <title>Comparative genomics and transcriptomics analyses reveal divergent lifestyle features of nematode endoparasitic fungus Hirsutella minnesotensis.</title>
        <authorList>
            <person name="Lai Y."/>
            <person name="Liu K."/>
            <person name="Zhang X."/>
            <person name="Zhang X."/>
            <person name="Li K."/>
            <person name="Wang N."/>
            <person name="Shu C."/>
            <person name="Wu Y."/>
            <person name="Wang C."/>
            <person name="Bushley K.E."/>
            <person name="Xiang M."/>
            <person name="Liu X."/>
        </authorList>
    </citation>
    <scope>NUCLEOTIDE SEQUENCE [LARGE SCALE GENOMIC DNA]</scope>
    <source>
        <strain evidence="2 3">3608</strain>
    </source>
</reference>
<name>A0A0F7ZU73_9HYPO</name>
<dbReference type="PANTHER" id="PTHR21310">
    <property type="entry name" value="AMINOGLYCOSIDE PHOSPHOTRANSFERASE-RELATED-RELATED"/>
    <property type="match status" value="1"/>
</dbReference>
<accession>A0A0F7ZU73</accession>
<dbReference type="InterPro" id="IPR051678">
    <property type="entry name" value="AGP_Transferase"/>
</dbReference>
<dbReference type="Pfam" id="PF01636">
    <property type="entry name" value="APH"/>
    <property type="match status" value="1"/>
</dbReference>
<dbReference type="Proteomes" id="UP000054481">
    <property type="component" value="Unassembled WGS sequence"/>
</dbReference>
<sequence>MADEPIQSWKTHEREYRIYPDRFYKRSLRSSEYQLDFRGNLYVPPLGYERLQNEAACLQFISKNTDIPVPEVLEAFDDNGSFVLITKWLPGVPMKQLSSDAHVVIMKEVERHLETLRALGSNHTGGPSGILCPPLRATQYFPRDNVWSAAQVPGFDLVFCHCDLSQSNIIVDPVTLKIEGIIDWEYGGYWPEFFESPYFRDPRPSGAQFRDPTENARLVDFLRTQSCKIDASAQNNCS</sequence>
<dbReference type="InterPro" id="IPR002575">
    <property type="entry name" value="Aminoglycoside_PTrfase"/>
</dbReference>
<dbReference type="Gene3D" id="3.90.1200.10">
    <property type="match status" value="1"/>
</dbReference>
<dbReference type="SUPFAM" id="SSF56112">
    <property type="entry name" value="Protein kinase-like (PK-like)"/>
    <property type="match status" value="1"/>
</dbReference>
<organism evidence="2 3">
    <name type="scientific">Hirsutella minnesotensis 3608</name>
    <dbReference type="NCBI Taxonomy" id="1043627"/>
    <lineage>
        <taxon>Eukaryota</taxon>
        <taxon>Fungi</taxon>
        <taxon>Dikarya</taxon>
        <taxon>Ascomycota</taxon>
        <taxon>Pezizomycotina</taxon>
        <taxon>Sordariomycetes</taxon>
        <taxon>Hypocreomycetidae</taxon>
        <taxon>Hypocreales</taxon>
        <taxon>Ophiocordycipitaceae</taxon>
        <taxon>Hirsutella</taxon>
    </lineage>
</organism>
<evidence type="ECO:0000259" key="1">
    <source>
        <dbReference type="Pfam" id="PF01636"/>
    </source>
</evidence>
<keyword evidence="3" id="KW-1185">Reference proteome</keyword>
<evidence type="ECO:0000313" key="3">
    <source>
        <dbReference type="Proteomes" id="UP000054481"/>
    </source>
</evidence>
<dbReference type="OrthoDB" id="2906425at2759"/>
<dbReference type="AlphaFoldDB" id="A0A0F7ZU73"/>
<dbReference type="CDD" id="cd05120">
    <property type="entry name" value="APH_ChoK_like"/>
    <property type="match status" value="1"/>
</dbReference>
<evidence type="ECO:0000313" key="2">
    <source>
        <dbReference type="EMBL" id="KJZ74363.1"/>
    </source>
</evidence>